<dbReference type="Gene3D" id="2.60.40.1390">
    <property type="entry name" value="NDT80 DNA-binding domain"/>
    <property type="match status" value="1"/>
</dbReference>
<feature type="non-terminal residue" evidence="11">
    <location>
        <position position="1"/>
    </location>
</feature>
<dbReference type="Pfam" id="PF13884">
    <property type="entry name" value="Peptidase_S74"/>
    <property type="match status" value="1"/>
</dbReference>
<dbReference type="GO" id="GO:0006357">
    <property type="term" value="P:regulation of transcription by RNA polymerase II"/>
    <property type="evidence" value="ECO:0007669"/>
    <property type="project" value="UniProtKB-ARBA"/>
</dbReference>
<evidence type="ECO:0000256" key="3">
    <source>
        <dbReference type="ARBA" id="ARBA00022989"/>
    </source>
</evidence>
<evidence type="ECO:0000256" key="4">
    <source>
        <dbReference type="ARBA" id="ARBA00023125"/>
    </source>
</evidence>
<feature type="domain" description="Peptidase S74" evidence="10">
    <location>
        <begin position="341"/>
        <end position="449"/>
    </location>
</feature>
<feature type="transmembrane region" description="Helical" evidence="8">
    <location>
        <begin position="501"/>
        <end position="526"/>
    </location>
</feature>
<reference evidence="11" key="1">
    <citation type="submission" date="2015-11" db="EMBL/GenBank/DDBJ databases">
        <title>De novo transcriptome assembly of four potential Pierce s Disease insect vectors from Arizona vineyards.</title>
        <authorList>
            <person name="Tassone E.E."/>
        </authorList>
    </citation>
    <scope>NUCLEOTIDE SEQUENCE</scope>
</reference>
<evidence type="ECO:0000256" key="2">
    <source>
        <dbReference type="ARBA" id="ARBA00022692"/>
    </source>
</evidence>
<feature type="compositionally biased region" description="Basic and acidic residues" evidence="7">
    <location>
        <begin position="685"/>
        <end position="699"/>
    </location>
</feature>
<gene>
    <name evidence="11" type="ORF">g.32033</name>
</gene>
<dbReference type="Pfam" id="PF05224">
    <property type="entry name" value="NDT80_PhoG"/>
    <property type="match status" value="1"/>
</dbReference>
<feature type="region of interest" description="Disordered" evidence="7">
    <location>
        <begin position="678"/>
        <end position="702"/>
    </location>
</feature>
<dbReference type="PANTHER" id="PTHR13029">
    <property type="match status" value="1"/>
</dbReference>
<dbReference type="InterPro" id="IPR037141">
    <property type="entry name" value="NDT80_DNA-bd_dom_sf"/>
</dbReference>
<dbReference type="InterPro" id="IPR008967">
    <property type="entry name" value="p53-like_TF_DNA-bd_sf"/>
</dbReference>
<protein>
    <recommendedName>
        <fullName evidence="12">Myelin regulatory factor</fullName>
    </recommendedName>
</protein>
<dbReference type="InterPro" id="IPR026932">
    <property type="entry name" value="MYRF_ICA"/>
</dbReference>
<keyword evidence="5 8" id="KW-0472">Membrane</keyword>
<dbReference type="PROSITE" id="PS51688">
    <property type="entry name" value="ICA"/>
    <property type="match status" value="1"/>
</dbReference>
<evidence type="ECO:0000256" key="1">
    <source>
        <dbReference type="ARBA" id="ARBA00004167"/>
    </source>
</evidence>
<accession>A0A1B6H598</accession>
<dbReference type="GO" id="GO:0043565">
    <property type="term" value="F:sequence-specific DNA binding"/>
    <property type="evidence" value="ECO:0007669"/>
    <property type="project" value="TreeGrafter"/>
</dbReference>
<keyword evidence="4 6" id="KW-0238">DNA-binding</keyword>
<feature type="domain" description="NDT80" evidence="9">
    <location>
        <begin position="16"/>
        <end position="295"/>
    </location>
</feature>
<evidence type="ECO:0000259" key="10">
    <source>
        <dbReference type="PROSITE" id="PS51688"/>
    </source>
</evidence>
<dbReference type="PANTHER" id="PTHR13029:SF18">
    <property type="entry name" value="MYELIN REGULATORY FACTOR HOMOLOG 1"/>
    <property type="match status" value="1"/>
</dbReference>
<dbReference type="InterPro" id="IPR024061">
    <property type="entry name" value="NDT80_DNA-bd_dom"/>
</dbReference>
<evidence type="ECO:0000256" key="7">
    <source>
        <dbReference type="SAM" id="MobiDB-lite"/>
    </source>
</evidence>
<dbReference type="GO" id="GO:0045893">
    <property type="term" value="P:positive regulation of DNA-templated transcription"/>
    <property type="evidence" value="ECO:0007669"/>
    <property type="project" value="TreeGrafter"/>
</dbReference>
<dbReference type="Pfam" id="PF13887">
    <property type="entry name" value="MYRF_ICA"/>
    <property type="match status" value="1"/>
</dbReference>
<dbReference type="SUPFAM" id="SSF49417">
    <property type="entry name" value="p53-like transcription factors"/>
    <property type="match status" value="1"/>
</dbReference>
<dbReference type="GO" id="GO:0016540">
    <property type="term" value="P:protein autoprocessing"/>
    <property type="evidence" value="ECO:0007669"/>
    <property type="project" value="InterPro"/>
</dbReference>
<organism evidence="11">
    <name type="scientific">Homalodisca liturata</name>
    <dbReference type="NCBI Taxonomy" id="320908"/>
    <lineage>
        <taxon>Eukaryota</taxon>
        <taxon>Metazoa</taxon>
        <taxon>Ecdysozoa</taxon>
        <taxon>Arthropoda</taxon>
        <taxon>Hexapoda</taxon>
        <taxon>Insecta</taxon>
        <taxon>Pterygota</taxon>
        <taxon>Neoptera</taxon>
        <taxon>Paraneoptera</taxon>
        <taxon>Hemiptera</taxon>
        <taxon>Auchenorrhyncha</taxon>
        <taxon>Membracoidea</taxon>
        <taxon>Cicadellidae</taxon>
        <taxon>Cicadellinae</taxon>
        <taxon>Proconiini</taxon>
        <taxon>Homalodisca</taxon>
    </lineage>
</organism>
<dbReference type="GO" id="GO:0005634">
    <property type="term" value="C:nucleus"/>
    <property type="evidence" value="ECO:0007669"/>
    <property type="project" value="TreeGrafter"/>
</dbReference>
<evidence type="ECO:0000259" key="9">
    <source>
        <dbReference type="PROSITE" id="PS51517"/>
    </source>
</evidence>
<dbReference type="PROSITE" id="PS51517">
    <property type="entry name" value="NDT80"/>
    <property type="match status" value="1"/>
</dbReference>
<name>A0A1B6H598_9HEMI</name>
<proteinExistence type="predicted"/>
<dbReference type="AlphaFoldDB" id="A0A1B6H598"/>
<evidence type="ECO:0000256" key="8">
    <source>
        <dbReference type="SAM" id="Phobius"/>
    </source>
</evidence>
<dbReference type="InterPro" id="IPR030392">
    <property type="entry name" value="S74_ICA"/>
</dbReference>
<evidence type="ECO:0000256" key="6">
    <source>
        <dbReference type="PROSITE-ProRule" id="PRU00850"/>
    </source>
</evidence>
<dbReference type="GO" id="GO:0005789">
    <property type="term" value="C:endoplasmic reticulum membrane"/>
    <property type="evidence" value="ECO:0007669"/>
    <property type="project" value="TreeGrafter"/>
</dbReference>
<dbReference type="FunFam" id="2.60.40.1390:FF:000001">
    <property type="entry name" value="Myelin gene regulatory factor"/>
    <property type="match status" value="1"/>
</dbReference>
<keyword evidence="3 8" id="KW-1133">Transmembrane helix</keyword>
<comment type="subcellular location">
    <subcellularLocation>
        <location evidence="1">Membrane</location>
        <topology evidence="1">Single-pass membrane protein</topology>
    </subcellularLocation>
</comment>
<feature type="non-terminal residue" evidence="11">
    <location>
        <position position="752"/>
    </location>
</feature>
<dbReference type="GO" id="GO:0003700">
    <property type="term" value="F:DNA-binding transcription factor activity"/>
    <property type="evidence" value="ECO:0007669"/>
    <property type="project" value="UniProtKB-UniRule"/>
</dbReference>
<dbReference type="InterPro" id="IPR051577">
    <property type="entry name" value="MRF-like"/>
</dbReference>
<feature type="region of interest" description="Disordered" evidence="7">
    <location>
        <begin position="1"/>
        <end position="22"/>
    </location>
</feature>
<keyword evidence="2 8" id="KW-0812">Transmembrane</keyword>
<evidence type="ECO:0000256" key="5">
    <source>
        <dbReference type="ARBA" id="ARBA00023136"/>
    </source>
</evidence>
<sequence length="752" mass="84090">QHPSVLTPLLTHQQQTSSSSGLQNNNTLALAAAHAGLSADDQSDSNITAIYTSLTKKRKLSEDNVRVKQEAGTDLCGDEELSFQDGSGEGSLYLDSTSFQCIRFQPFQQTSWLTLCDQNLKELHVPHYRVDADKGFNFSNADDAFVCQKKNHFQITCHTQLQGDAHFVKTPDGLRKISSFHLHFYGVKVESPSQTIKVEQSQSDRSKKAFHPVFSRVDLHGEKVTKVTVGRLHFSETTSNNMRKKGKPNPDQRYFYLVVGLHAHCCDNSHYPIVSHASERIIVRASNPGQFESDVELCWQRGAAADSIYHAGRVGVNTDRPDEALVVHGNMKVTGHIVQPSDLRAKRDIQECDSAQQLINVRQLRVVKYRYDPEFSNHCGLDTQSDTGIIAQELRNILPEAVMPAGDVVLPSGTRIDNFLVVNKERILMESVGAVKELCKVTDNLETRIGELERINKRLKRLDSLKSNKSAYSSVTTRAKLKGYTCEHWEDDDHIICSNQLIQVTIVVLILIMAMCLMAMVTLYVLEYQKRSTPINYSDVSLAASKLSNENQSQTRFRSTTMTSYWSLDVRPNYTDLTNSKYDQKYMDVWSSAKKHTSGFGKKGAFNGGGFVLSTMSPPSLGARQCGVADFVHACQILCCSTSTIHGFSDKTLSYKDQHYPFQQPDVTPATNAIEELSENNSQEKASKEGSNKQHDWSQTKDVLLVPHKKRQADDFIQPENAFSSSDFSSGFERSGLNIVVIGHTFNITADH</sequence>
<evidence type="ECO:0000313" key="11">
    <source>
        <dbReference type="EMBL" id="JAS69879.1"/>
    </source>
</evidence>
<evidence type="ECO:0008006" key="12">
    <source>
        <dbReference type="Google" id="ProtNLM"/>
    </source>
</evidence>
<feature type="DNA-binding region" description="NDT80" evidence="6">
    <location>
        <begin position="16"/>
        <end position="295"/>
    </location>
</feature>
<dbReference type="EMBL" id="GECU01037827">
    <property type="protein sequence ID" value="JAS69879.1"/>
    <property type="molecule type" value="Transcribed_RNA"/>
</dbReference>